<dbReference type="Gene3D" id="3.40.50.720">
    <property type="entry name" value="NAD(P)-binding Rossmann-like Domain"/>
    <property type="match status" value="1"/>
</dbReference>
<dbReference type="InterPro" id="IPR002347">
    <property type="entry name" value="SDR_fam"/>
</dbReference>
<dbReference type="SUPFAM" id="SSF51735">
    <property type="entry name" value="NAD(P)-binding Rossmann-fold domains"/>
    <property type="match status" value="1"/>
</dbReference>
<dbReference type="PANTHER" id="PTHR44229:SF8">
    <property type="entry name" value="ALCOHOL DEHYDROGENASE-RELATED"/>
    <property type="match status" value="1"/>
</dbReference>
<dbReference type="InterPro" id="IPR020904">
    <property type="entry name" value="Sc_DH/Rdtase_CS"/>
</dbReference>
<evidence type="ECO:0000313" key="3">
    <source>
        <dbReference type="EMBL" id="KAJ8959633.1"/>
    </source>
</evidence>
<comment type="similarity">
    <text evidence="1">Belongs to the short-chain dehydrogenases/reductases (SDR) family.</text>
</comment>
<gene>
    <name evidence="3" type="ORF">NQ318_021820</name>
</gene>
<reference evidence="3" key="1">
    <citation type="journal article" date="2023" name="Insect Mol. Biol.">
        <title>Genome sequencing provides insights into the evolution of gene families encoding plant cell wall-degrading enzymes in longhorned beetles.</title>
        <authorList>
            <person name="Shin N.R."/>
            <person name="Okamura Y."/>
            <person name="Kirsch R."/>
            <person name="Pauchet Y."/>
        </authorList>
    </citation>
    <scope>NUCLEOTIDE SEQUENCE</scope>
    <source>
        <strain evidence="3">AMC_N1</strain>
    </source>
</reference>
<dbReference type="PANTHER" id="PTHR44229">
    <property type="entry name" value="15-HYDROXYPROSTAGLANDIN DEHYDROGENASE [NAD(+)]"/>
    <property type="match status" value="1"/>
</dbReference>
<dbReference type="EMBL" id="JAPWTK010000012">
    <property type="protein sequence ID" value="KAJ8959633.1"/>
    <property type="molecule type" value="Genomic_DNA"/>
</dbReference>
<dbReference type="GO" id="GO:0016616">
    <property type="term" value="F:oxidoreductase activity, acting on the CH-OH group of donors, NAD or NADP as acceptor"/>
    <property type="evidence" value="ECO:0007669"/>
    <property type="project" value="TreeGrafter"/>
</dbReference>
<name>A0AAV8Z5V0_9CUCU</name>
<dbReference type="PROSITE" id="PS00061">
    <property type="entry name" value="ADH_SHORT"/>
    <property type="match status" value="1"/>
</dbReference>
<evidence type="ECO:0000256" key="2">
    <source>
        <dbReference type="ARBA" id="ARBA00023002"/>
    </source>
</evidence>
<protein>
    <recommendedName>
        <fullName evidence="5">Alcohol dehydrogenase</fullName>
    </recommendedName>
</protein>
<dbReference type="Proteomes" id="UP001162162">
    <property type="component" value="Unassembled WGS sequence"/>
</dbReference>
<organism evidence="3 4">
    <name type="scientific">Aromia moschata</name>
    <dbReference type="NCBI Taxonomy" id="1265417"/>
    <lineage>
        <taxon>Eukaryota</taxon>
        <taxon>Metazoa</taxon>
        <taxon>Ecdysozoa</taxon>
        <taxon>Arthropoda</taxon>
        <taxon>Hexapoda</taxon>
        <taxon>Insecta</taxon>
        <taxon>Pterygota</taxon>
        <taxon>Neoptera</taxon>
        <taxon>Endopterygota</taxon>
        <taxon>Coleoptera</taxon>
        <taxon>Polyphaga</taxon>
        <taxon>Cucujiformia</taxon>
        <taxon>Chrysomeloidea</taxon>
        <taxon>Cerambycidae</taxon>
        <taxon>Cerambycinae</taxon>
        <taxon>Callichromatini</taxon>
        <taxon>Aromia</taxon>
    </lineage>
</organism>
<evidence type="ECO:0000313" key="4">
    <source>
        <dbReference type="Proteomes" id="UP001162162"/>
    </source>
</evidence>
<keyword evidence="4" id="KW-1185">Reference proteome</keyword>
<dbReference type="Pfam" id="PF00106">
    <property type="entry name" value="adh_short"/>
    <property type="match status" value="1"/>
</dbReference>
<proteinExistence type="inferred from homology"/>
<dbReference type="AlphaFoldDB" id="A0AAV8Z5V0"/>
<comment type="caution">
    <text evidence="3">The sequence shown here is derived from an EMBL/GenBank/DDBJ whole genome shotgun (WGS) entry which is preliminary data.</text>
</comment>
<dbReference type="GO" id="GO:0005737">
    <property type="term" value="C:cytoplasm"/>
    <property type="evidence" value="ECO:0007669"/>
    <property type="project" value="TreeGrafter"/>
</dbReference>
<dbReference type="InterPro" id="IPR036291">
    <property type="entry name" value="NAD(P)-bd_dom_sf"/>
</dbReference>
<dbReference type="PRINTS" id="PR01167">
    <property type="entry name" value="INSADHFAMILY"/>
</dbReference>
<accession>A0AAV8Z5V0</accession>
<evidence type="ECO:0000256" key="1">
    <source>
        <dbReference type="ARBA" id="ARBA00006484"/>
    </source>
</evidence>
<sequence>MYKNGVINGMLLGMENYLQKHRQGSEAVIVNISSIAGISPFSVFPIYCGTKAAVLAMTRSWGTPQHYERTHIRIIGICPGVTDTPLISEMSGRNLGAGYQKILDATPVRTQE</sequence>
<evidence type="ECO:0008006" key="5">
    <source>
        <dbReference type="Google" id="ProtNLM"/>
    </source>
</evidence>
<keyword evidence="2" id="KW-0560">Oxidoreductase</keyword>